<evidence type="ECO:0000256" key="1">
    <source>
        <dbReference type="HAMAP-Rule" id="MF_01526"/>
    </source>
</evidence>
<dbReference type="OrthoDB" id="9811402at2"/>
<dbReference type="EMBL" id="CP012288">
    <property type="protein sequence ID" value="AMV67827.1"/>
    <property type="molecule type" value="Genomic_DNA"/>
</dbReference>
<evidence type="ECO:0000313" key="2">
    <source>
        <dbReference type="EMBL" id="AMV62315.1"/>
    </source>
</evidence>
<keyword evidence="4" id="KW-1185">Reference proteome</keyword>
<accession>A0A0R2HTK8</accession>
<comment type="similarity">
    <text evidence="1">Belongs to the UPF0342 family.</text>
</comment>
<protein>
    <recommendedName>
        <fullName evidence="1">UPF0342 protein ADU70_0817</fullName>
    </recommendedName>
</protein>
<dbReference type="AlphaFoldDB" id="A0A0R2HTK8"/>
<name>A0A0R2HTK8_9LACO</name>
<dbReference type="EMBL" id="CP012275">
    <property type="protein sequence ID" value="AMV62315.1"/>
    <property type="molecule type" value="Genomic_DNA"/>
</dbReference>
<dbReference type="SUPFAM" id="SSF158622">
    <property type="entry name" value="YheA/YmcA-like"/>
    <property type="match status" value="1"/>
</dbReference>
<gene>
    <name evidence="2" type="ORF">ADU70_0817</name>
    <name evidence="3" type="ORF">ADU72_1906</name>
</gene>
<dbReference type="InterPro" id="IPR010368">
    <property type="entry name" value="Com_YlbF"/>
</dbReference>
<evidence type="ECO:0000313" key="3">
    <source>
        <dbReference type="EMBL" id="AMV67827.1"/>
    </source>
</evidence>
<reference evidence="4 5" key="1">
    <citation type="journal article" date="2016" name="PLoS ONE">
        <title>The Identification of Novel Diagnostic Marker Genes for the Detection of Beer Spoiling Pediococcus damnosus Strains Using the BlAst Diagnostic Gene findEr.</title>
        <authorList>
            <person name="Behr J."/>
            <person name="Geissler A.J."/>
            <person name="Schmid J."/>
            <person name="Zehe A."/>
            <person name="Vogel R.F."/>
        </authorList>
    </citation>
    <scope>NUCLEOTIDE SEQUENCE [LARGE SCALE GENOMIC DNA]</scope>
    <source>
        <strain evidence="2 5">TMW 2.1533</strain>
        <strain evidence="3 4">TMW 2.1535</strain>
    </source>
</reference>
<dbReference type="Proteomes" id="UP000076405">
    <property type="component" value="Chromosome"/>
</dbReference>
<evidence type="ECO:0000313" key="5">
    <source>
        <dbReference type="Proteomes" id="UP000076405"/>
    </source>
</evidence>
<dbReference type="Proteomes" id="UP000076244">
    <property type="component" value="Chromosome"/>
</dbReference>
<organism evidence="2 5">
    <name type="scientific">Pediococcus damnosus</name>
    <dbReference type="NCBI Taxonomy" id="51663"/>
    <lineage>
        <taxon>Bacteria</taxon>
        <taxon>Bacillati</taxon>
        <taxon>Bacillota</taxon>
        <taxon>Bacilli</taxon>
        <taxon>Lactobacillales</taxon>
        <taxon>Lactobacillaceae</taxon>
        <taxon>Pediococcus</taxon>
    </lineage>
</organism>
<dbReference type="RefSeq" id="WP_056985985.1">
    <property type="nucleotide sequence ID" value="NZ_BAAAXI010000019.1"/>
</dbReference>
<dbReference type="Pfam" id="PF06133">
    <property type="entry name" value="Com_YlbF"/>
    <property type="match status" value="1"/>
</dbReference>
<dbReference type="KEGG" id="pdm:ADU72_1906"/>
<dbReference type="InterPro" id="IPR023378">
    <property type="entry name" value="YheA/YmcA-like_dom_sf"/>
</dbReference>
<dbReference type="Gene3D" id="1.20.1500.10">
    <property type="entry name" value="YheA/YmcA-like"/>
    <property type="match status" value="1"/>
</dbReference>
<dbReference type="HAMAP" id="MF_01526">
    <property type="entry name" value="UPF0342"/>
    <property type="match status" value="1"/>
</dbReference>
<sequence length="114" mass="13319">MAVNIYDTANKMEEELRETTEYKNLVAAYTEMKKDQKAYDLFKDFQEVQVNLQQKQMNGEEMSDDEMSHAREIASQVGDVDVIKSLMDKERALNQLLNDINQIITKPVQNLYHD</sequence>
<proteinExistence type="inferred from homology"/>
<evidence type="ECO:0000313" key="4">
    <source>
        <dbReference type="Proteomes" id="UP000076244"/>
    </source>
</evidence>